<feature type="domain" description="HTH lysR-type" evidence="5">
    <location>
        <begin position="1"/>
        <end position="58"/>
    </location>
</feature>
<organism evidence="6 7">
    <name type="scientific">Pectinatus cerevisiiphilus</name>
    <dbReference type="NCBI Taxonomy" id="86956"/>
    <lineage>
        <taxon>Bacteria</taxon>
        <taxon>Bacillati</taxon>
        <taxon>Bacillota</taxon>
        <taxon>Negativicutes</taxon>
        <taxon>Selenomonadales</taxon>
        <taxon>Selenomonadaceae</taxon>
        <taxon>Pectinatus</taxon>
    </lineage>
</organism>
<dbReference type="CDD" id="cd05466">
    <property type="entry name" value="PBP2_LTTR_substrate"/>
    <property type="match status" value="1"/>
</dbReference>
<dbReference type="PROSITE" id="PS50931">
    <property type="entry name" value="HTH_LYSR"/>
    <property type="match status" value="1"/>
</dbReference>
<protein>
    <submittedName>
        <fullName evidence="6">LysR family transcriptional regulator</fullName>
    </submittedName>
</protein>
<dbReference type="Pfam" id="PF00126">
    <property type="entry name" value="HTH_1"/>
    <property type="match status" value="1"/>
</dbReference>
<dbReference type="EMBL" id="SMAA01000002">
    <property type="protein sequence ID" value="TCS81477.1"/>
    <property type="molecule type" value="Genomic_DNA"/>
</dbReference>
<keyword evidence="7" id="KW-1185">Reference proteome</keyword>
<dbReference type="Gene3D" id="3.40.190.290">
    <property type="match status" value="1"/>
</dbReference>
<dbReference type="PANTHER" id="PTHR30419:SF30">
    <property type="entry name" value="LYSR FAMILY TRANSCRIPTIONAL REGULATOR"/>
    <property type="match status" value="1"/>
</dbReference>
<dbReference type="Gene3D" id="1.10.10.10">
    <property type="entry name" value="Winged helix-like DNA-binding domain superfamily/Winged helix DNA-binding domain"/>
    <property type="match status" value="1"/>
</dbReference>
<dbReference type="GO" id="GO:0003677">
    <property type="term" value="F:DNA binding"/>
    <property type="evidence" value="ECO:0007669"/>
    <property type="project" value="UniProtKB-KW"/>
</dbReference>
<reference evidence="6 7" key="1">
    <citation type="submission" date="2019-03" db="EMBL/GenBank/DDBJ databases">
        <title>Genomic Encyclopedia of Type Strains, Phase IV (KMG-IV): sequencing the most valuable type-strain genomes for metagenomic binning, comparative biology and taxonomic classification.</title>
        <authorList>
            <person name="Goeker M."/>
        </authorList>
    </citation>
    <scope>NUCLEOTIDE SEQUENCE [LARGE SCALE GENOMIC DNA]</scope>
    <source>
        <strain evidence="6 7">DSM 20467</strain>
    </source>
</reference>
<dbReference type="InterPro" id="IPR005119">
    <property type="entry name" value="LysR_subst-bd"/>
</dbReference>
<keyword evidence="4" id="KW-0804">Transcription</keyword>
<evidence type="ECO:0000256" key="4">
    <source>
        <dbReference type="ARBA" id="ARBA00023163"/>
    </source>
</evidence>
<dbReference type="InterPro" id="IPR000847">
    <property type="entry name" value="LysR_HTH_N"/>
</dbReference>
<dbReference type="Proteomes" id="UP000295188">
    <property type="component" value="Unassembled WGS sequence"/>
</dbReference>
<evidence type="ECO:0000259" key="5">
    <source>
        <dbReference type="PROSITE" id="PS50931"/>
    </source>
</evidence>
<comment type="caution">
    <text evidence="6">The sequence shown here is derived from an EMBL/GenBank/DDBJ whole genome shotgun (WGS) entry which is preliminary data.</text>
</comment>
<dbReference type="GO" id="GO:0005829">
    <property type="term" value="C:cytosol"/>
    <property type="evidence" value="ECO:0007669"/>
    <property type="project" value="TreeGrafter"/>
</dbReference>
<dbReference type="Pfam" id="PF03466">
    <property type="entry name" value="LysR_substrate"/>
    <property type="match status" value="1"/>
</dbReference>
<evidence type="ECO:0000313" key="6">
    <source>
        <dbReference type="EMBL" id="TCS81477.1"/>
    </source>
</evidence>
<dbReference type="PRINTS" id="PR00039">
    <property type="entry name" value="HTHLYSR"/>
</dbReference>
<comment type="similarity">
    <text evidence="1">Belongs to the LysR transcriptional regulatory family.</text>
</comment>
<dbReference type="OrthoDB" id="108771at2"/>
<proteinExistence type="inferred from homology"/>
<evidence type="ECO:0000313" key="7">
    <source>
        <dbReference type="Proteomes" id="UP000295188"/>
    </source>
</evidence>
<dbReference type="InterPro" id="IPR036390">
    <property type="entry name" value="WH_DNA-bd_sf"/>
</dbReference>
<dbReference type="RefSeq" id="WP_132547395.1">
    <property type="nucleotide sequence ID" value="NZ_SMAA01000002.1"/>
</dbReference>
<dbReference type="InterPro" id="IPR036388">
    <property type="entry name" value="WH-like_DNA-bd_sf"/>
</dbReference>
<dbReference type="SUPFAM" id="SSF46785">
    <property type="entry name" value="Winged helix' DNA-binding domain"/>
    <property type="match status" value="1"/>
</dbReference>
<accession>A0A4R3KE38</accession>
<keyword evidence="3" id="KW-0238">DNA-binding</keyword>
<name>A0A4R3KE38_9FIRM</name>
<dbReference type="PANTHER" id="PTHR30419">
    <property type="entry name" value="HTH-TYPE TRANSCRIPTIONAL REGULATOR YBHD"/>
    <property type="match status" value="1"/>
</dbReference>
<dbReference type="AlphaFoldDB" id="A0A4R3KE38"/>
<gene>
    <name evidence="6" type="ORF">EDC37_102183</name>
</gene>
<keyword evidence="2" id="KW-0805">Transcription regulation</keyword>
<evidence type="ECO:0000256" key="1">
    <source>
        <dbReference type="ARBA" id="ARBA00009437"/>
    </source>
</evidence>
<dbReference type="InterPro" id="IPR050950">
    <property type="entry name" value="HTH-type_LysR_regulators"/>
</dbReference>
<dbReference type="SUPFAM" id="SSF53850">
    <property type="entry name" value="Periplasmic binding protein-like II"/>
    <property type="match status" value="1"/>
</dbReference>
<evidence type="ECO:0000256" key="2">
    <source>
        <dbReference type="ARBA" id="ARBA00023015"/>
    </source>
</evidence>
<sequence>MELRQLEYFLMVSKLKSFTRAAERLYISQPAVTNTIHSLEDELGIQLFDRSQKQIILTTEGKIFYRHVENVMKGVSKTLLEINNLKNLNGGLLTIGITNLGSLNPDTEILQKFSKLYPNITITLVEKDSFTLQQDLSEEKIDTAFFFTSDNPAFTHMFLGNNELTLCCSFNHKFRYKNSIDWLSLSEEKIILSRNSGFFGHCLKEHIDKIDPPPQFIFEPMQVQTIKSLVASGAGISILPRELCETDTNLVTISFSPQFFLPHYMAYKNSRTKSHATEAFITFVKNFVTKGVDTL</sequence>
<dbReference type="GO" id="GO:0003700">
    <property type="term" value="F:DNA-binding transcription factor activity"/>
    <property type="evidence" value="ECO:0007669"/>
    <property type="project" value="InterPro"/>
</dbReference>
<evidence type="ECO:0000256" key="3">
    <source>
        <dbReference type="ARBA" id="ARBA00023125"/>
    </source>
</evidence>
<dbReference type="FunFam" id="1.10.10.10:FF:000001">
    <property type="entry name" value="LysR family transcriptional regulator"/>
    <property type="match status" value="1"/>
</dbReference>